<feature type="region of interest" description="Disordered" evidence="5">
    <location>
        <begin position="391"/>
        <end position="422"/>
    </location>
</feature>
<dbReference type="Pfam" id="PF02362">
    <property type="entry name" value="B3"/>
    <property type="match status" value="2"/>
</dbReference>
<dbReference type="EMBL" id="CM026422">
    <property type="protein sequence ID" value="KAG0588107.1"/>
    <property type="molecule type" value="Genomic_DNA"/>
</dbReference>
<keyword evidence="1" id="KW-0805">Transcription regulation</keyword>
<evidence type="ECO:0000256" key="1">
    <source>
        <dbReference type="ARBA" id="ARBA00023015"/>
    </source>
</evidence>
<dbReference type="CDD" id="cd10017">
    <property type="entry name" value="B3_DNA"/>
    <property type="match status" value="2"/>
</dbReference>
<dbReference type="SMART" id="SM01019">
    <property type="entry name" value="B3"/>
    <property type="match status" value="2"/>
</dbReference>
<feature type="region of interest" description="Disordered" evidence="5">
    <location>
        <begin position="450"/>
        <end position="530"/>
    </location>
</feature>
<dbReference type="Gene3D" id="2.40.330.10">
    <property type="entry name" value="DNA-binding pseudobarrel domain"/>
    <property type="match status" value="2"/>
</dbReference>
<dbReference type="SUPFAM" id="SSF101936">
    <property type="entry name" value="DNA-binding pseudobarrel domain"/>
    <property type="match status" value="2"/>
</dbReference>
<protein>
    <recommendedName>
        <fullName evidence="6">TF-B3 domain-containing protein</fullName>
    </recommendedName>
</protein>
<dbReference type="InterPro" id="IPR003340">
    <property type="entry name" value="B3_DNA-bd"/>
</dbReference>
<dbReference type="InterPro" id="IPR050655">
    <property type="entry name" value="Plant_B3_domain"/>
</dbReference>
<reference evidence="7" key="1">
    <citation type="submission" date="2020-06" db="EMBL/GenBank/DDBJ databases">
        <title>WGS assembly of Ceratodon purpureus strain R40.</title>
        <authorList>
            <person name="Carey S.B."/>
            <person name="Jenkins J."/>
            <person name="Shu S."/>
            <person name="Lovell J.T."/>
            <person name="Sreedasyam A."/>
            <person name="Maumus F."/>
            <person name="Tiley G.P."/>
            <person name="Fernandez-Pozo N."/>
            <person name="Barry K."/>
            <person name="Chen C."/>
            <person name="Wang M."/>
            <person name="Lipzen A."/>
            <person name="Daum C."/>
            <person name="Saski C.A."/>
            <person name="Payton A.C."/>
            <person name="Mcbreen J.C."/>
            <person name="Conrad R.E."/>
            <person name="Kollar L.M."/>
            <person name="Olsson S."/>
            <person name="Huttunen S."/>
            <person name="Landis J.B."/>
            <person name="Wickett N.J."/>
            <person name="Johnson M.G."/>
            <person name="Rensing S.A."/>
            <person name="Grimwood J."/>
            <person name="Schmutz J."/>
            <person name="Mcdaniel S.F."/>
        </authorList>
    </citation>
    <scope>NUCLEOTIDE SEQUENCE</scope>
    <source>
        <strain evidence="7">R40</strain>
    </source>
</reference>
<dbReference type="AlphaFoldDB" id="A0A8T0IY27"/>
<feature type="compositionally biased region" description="Polar residues" evidence="5">
    <location>
        <begin position="457"/>
        <end position="474"/>
    </location>
</feature>
<feature type="compositionally biased region" description="Basic and acidic residues" evidence="5">
    <location>
        <begin position="475"/>
        <end position="500"/>
    </location>
</feature>
<dbReference type="PANTHER" id="PTHR31920">
    <property type="entry name" value="B3 DOMAIN-CONTAINING"/>
    <property type="match status" value="1"/>
</dbReference>
<feature type="region of interest" description="Disordered" evidence="5">
    <location>
        <begin position="207"/>
        <end position="244"/>
    </location>
</feature>
<sequence length="552" mass="60792">MGSLGNSTWPLSLDEKPEVLRRLQGHIHFEKTVTATSAPGHVGHYSKLALPFAFVKQHGDKFQKNVLLRTVLSSKAWPVTVDIRFKTTKYTTQIKFSGGWRAFADFNGLQEGDSLIFRLTAMSKFEVYVFGSARCSTEIPLQVKRKRISDSLISQKIAAKQSHAYKEEQSSTDETIEGAAELSGLRVVMKSTVTREHAIIDIKSKNVTESANQDGQGPALEHDKVMEPDTSGGRKNPGNEFQGPVIQNITTNFQCSGSFENQAGSRNLSTDVIGPLSTDVRTEVLRKLQGRIYFEKKVTASSASGYPCRDPTLAMPSQFVHSHGDKFRRSVILRVTSSSREWPVKLTVASPFSFRGGWRAFAEFNGLLEGDSLIFKLTAVSEFEVYVFCSTGSPKRPPDSQSAARSGSIDAGIRRKKAKHSDVGINEPVPFEECFEGGVKLEGVIAEKKTTGREQHAVSSSGHIPTSLRNSAFSKDSKPKNVIDEHDSTDDHHQDPRMEQEPTFDCDQDMKPGASGGRMNPGNERQGSTIQKIAKNFQLPGFFKGLASLLSN</sequence>
<evidence type="ECO:0000259" key="6">
    <source>
        <dbReference type="PROSITE" id="PS50863"/>
    </source>
</evidence>
<dbReference type="PROSITE" id="PS50863">
    <property type="entry name" value="B3"/>
    <property type="match status" value="2"/>
</dbReference>
<keyword evidence="3" id="KW-0804">Transcription</keyword>
<keyword evidence="4" id="KW-0539">Nucleus</keyword>
<feature type="domain" description="TF-B3" evidence="6">
    <location>
        <begin position="298"/>
        <end position="391"/>
    </location>
</feature>
<keyword evidence="8" id="KW-1185">Reference proteome</keyword>
<organism evidence="7 8">
    <name type="scientific">Ceratodon purpureus</name>
    <name type="common">Fire moss</name>
    <name type="synonym">Dicranum purpureum</name>
    <dbReference type="NCBI Taxonomy" id="3225"/>
    <lineage>
        <taxon>Eukaryota</taxon>
        <taxon>Viridiplantae</taxon>
        <taxon>Streptophyta</taxon>
        <taxon>Embryophyta</taxon>
        <taxon>Bryophyta</taxon>
        <taxon>Bryophytina</taxon>
        <taxon>Bryopsida</taxon>
        <taxon>Dicranidae</taxon>
        <taxon>Pseudoditrichales</taxon>
        <taxon>Ditrichaceae</taxon>
        <taxon>Ceratodon</taxon>
    </lineage>
</organism>
<evidence type="ECO:0000256" key="2">
    <source>
        <dbReference type="ARBA" id="ARBA00023125"/>
    </source>
</evidence>
<evidence type="ECO:0000256" key="3">
    <source>
        <dbReference type="ARBA" id="ARBA00023163"/>
    </source>
</evidence>
<feature type="domain" description="TF-B3" evidence="6">
    <location>
        <begin position="33"/>
        <end position="133"/>
    </location>
</feature>
<dbReference type="PANTHER" id="PTHR31920:SF135">
    <property type="entry name" value="B3 DOMAIN-CONTAINING PROTEIN OS03G0621600-RELATED"/>
    <property type="match status" value="1"/>
</dbReference>
<dbReference type="Proteomes" id="UP000822688">
    <property type="component" value="Chromosome 2"/>
</dbReference>
<name>A0A8T0IY27_CERPU</name>
<comment type="caution">
    <text evidence="7">The sequence shown here is derived from an EMBL/GenBank/DDBJ whole genome shotgun (WGS) entry which is preliminary data.</text>
</comment>
<accession>A0A8T0IY27</accession>
<evidence type="ECO:0000256" key="4">
    <source>
        <dbReference type="ARBA" id="ARBA00023242"/>
    </source>
</evidence>
<dbReference type="InterPro" id="IPR015300">
    <property type="entry name" value="DNA-bd_pseudobarrel_sf"/>
</dbReference>
<evidence type="ECO:0000313" key="7">
    <source>
        <dbReference type="EMBL" id="KAG0588107.1"/>
    </source>
</evidence>
<dbReference type="GO" id="GO:0003677">
    <property type="term" value="F:DNA binding"/>
    <property type="evidence" value="ECO:0007669"/>
    <property type="project" value="UniProtKB-KW"/>
</dbReference>
<gene>
    <name evidence="7" type="ORF">KC19_2G216400</name>
</gene>
<keyword evidence="2" id="KW-0238">DNA-binding</keyword>
<proteinExistence type="predicted"/>
<evidence type="ECO:0000313" key="8">
    <source>
        <dbReference type="Proteomes" id="UP000822688"/>
    </source>
</evidence>
<evidence type="ECO:0000256" key="5">
    <source>
        <dbReference type="SAM" id="MobiDB-lite"/>
    </source>
</evidence>